<name>A0A8A4XB98_9VIRU</name>
<dbReference type="EMBL" id="MW182810">
    <property type="protein sequence ID" value="QTE03471.1"/>
    <property type="molecule type" value="Genomic_DNA"/>
</dbReference>
<evidence type="ECO:0000313" key="14">
    <source>
        <dbReference type="EMBL" id="QTE03471.1"/>
    </source>
</evidence>
<dbReference type="Gene3D" id="3.40.1310.20">
    <property type="match status" value="1"/>
</dbReference>
<organism evidence="14">
    <name type="scientific">Dendrocopos leucotos CRESS-DNA-virus sp</name>
    <dbReference type="NCBI Taxonomy" id="2815028"/>
    <lineage>
        <taxon>Viruses</taxon>
        <taxon>Monodnaviria</taxon>
        <taxon>Shotokuvirae</taxon>
        <taxon>Cressdnaviricota</taxon>
    </lineage>
</organism>
<evidence type="ECO:0000256" key="6">
    <source>
        <dbReference type="ARBA" id="ARBA00022722"/>
    </source>
</evidence>
<evidence type="ECO:0000256" key="10">
    <source>
        <dbReference type="ARBA" id="ARBA00022801"/>
    </source>
</evidence>
<keyword evidence="6" id="KW-0540">Nuclease</keyword>
<keyword evidence="11" id="KW-0190">Covalent protein-DNA linkage</keyword>
<dbReference type="GO" id="GO:0003677">
    <property type="term" value="F:DNA binding"/>
    <property type="evidence" value="ECO:0007669"/>
    <property type="project" value="UniProtKB-KW"/>
</dbReference>
<dbReference type="InterPro" id="IPR049912">
    <property type="entry name" value="CRESS_DNA_REP"/>
</dbReference>
<dbReference type="GO" id="GO:0006260">
    <property type="term" value="P:DNA replication"/>
    <property type="evidence" value="ECO:0007669"/>
    <property type="project" value="UniProtKB-KW"/>
</dbReference>
<keyword evidence="2" id="KW-1048">Host nucleus</keyword>
<keyword evidence="8" id="KW-0547">Nucleotide-binding</keyword>
<keyword evidence="10" id="KW-0378">Hydrolase</keyword>
<evidence type="ECO:0000256" key="4">
    <source>
        <dbReference type="ARBA" id="ARBA00022695"/>
    </source>
</evidence>
<proteinExistence type="predicted"/>
<evidence type="ECO:0000256" key="3">
    <source>
        <dbReference type="ARBA" id="ARBA00022679"/>
    </source>
</evidence>
<evidence type="ECO:0000256" key="11">
    <source>
        <dbReference type="ARBA" id="ARBA00023124"/>
    </source>
</evidence>
<dbReference type="PROSITE" id="PS52020">
    <property type="entry name" value="CRESS_DNA_REP"/>
    <property type="match status" value="1"/>
</dbReference>
<sequence>MSDDEVMSESGAEKPKDFQCAAWFFTLNNPLIPAETLVQELQFLGSDGGTFQLEEGKEGTPHFQGVVTFKQRVRSSQLNRVEPGRWEKLRSRAAAKKYCNKPAGRLDGPWSWGWANPKVLLTGLEGHVLYPWQKDLIDKVCTTSPDMRSLDWVWSEEGAKGKSSVLRYLMDKHDACVVDMDTLPNMICAVAAHIEPDIVGSKGDPKPFKVLIVDCAREDRVCYKFLERVKDGYLFNTKYRAKMIRFDPVHLMVFANVPPVLDRNSLLPERVRVLKVD</sequence>
<dbReference type="GO" id="GO:0016787">
    <property type="term" value="F:hydrolase activity"/>
    <property type="evidence" value="ECO:0007669"/>
    <property type="project" value="UniProtKB-KW"/>
</dbReference>
<evidence type="ECO:0000259" key="13">
    <source>
        <dbReference type="PROSITE" id="PS52020"/>
    </source>
</evidence>
<keyword evidence="4" id="KW-0548">Nucleotidyltransferase</keyword>
<keyword evidence="7" id="KW-0479">Metal-binding</keyword>
<evidence type="ECO:0000256" key="8">
    <source>
        <dbReference type="ARBA" id="ARBA00022741"/>
    </source>
</evidence>
<keyword evidence="3" id="KW-0808">Transferase</keyword>
<evidence type="ECO:0000256" key="1">
    <source>
        <dbReference type="ARBA" id="ARBA00004147"/>
    </source>
</evidence>
<keyword evidence="12" id="KW-0238">DNA-binding</keyword>
<dbReference type="GO" id="GO:0016779">
    <property type="term" value="F:nucleotidyltransferase activity"/>
    <property type="evidence" value="ECO:0007669"/>
    <property type="project" value="UniProtKB-KW"/>
</dbReference>
<keyword evidence="5" id="KW-0235">DNA replication</keyword>
<evidence type="ECO:0000256" key="12">
    <source>
        <dbReference type="ARBA" id="ARBA00023125"/>
    </source>
</evidence>
<dbReference type="GO" id="GO:0000166">
    <property type="term" value="F:nucleotide binding"/>
    <property type="evidence" value="ECO:0007669"/>
    <property type="project" value="UniProtKB-KW"/>
</dbReference>
<dbReference type="GO" id="GO:0046872">
    <property type="term" value="F:metal ion binding"/>
    <property type="evidence" value="ECO:0007669"/>
    <property type="project" value="UniProtKB-KW"/>
</dbReference>
<evidence type="ECO:0000256" key="9">
    <source>
        <dbReference type="ARBA" id="ARBA00022759"/>
    </source>
</evidence>
<feature type="domain" description="CRESS-DNA virus Rep endonuclease" evidence="13">
    <location>
        <begin position="17"/>
        <end position="115"/>
    </location>
</feature>
<dbReference type="GO" id="GO:0004519">
    <property type="term" value="F:endonuclease activity"/>
    <property type="evidence" value="ECO:0007669"/>
    <property type="project" value="UniProtKB-KW"/>
</dbReference>
<reference evidence="14" key="1">
    <citation type="submission" date="2020-10" db="EMBL/GenBank/DDBJ databases">
        <title>CRESS DNA virus dark matter in the feces of wild birds.</title>
        <authorList>
            <person name="Yang S."/>
            <person name="Zhang W."/>
        </authorList>
    </citation>
    <scope>NUCLEOTIDE SEQUENCE</scope>
    <source>
        <strain evidence="14">Wpk139cre3</strain>
    </source>
</reference>
<protein>
    <submittedName>
        <fullName evidence="14">Putative replication protein</fullName>
    </submittedName>
</protein>
<evidence type="ECO:0000256" key="7">
    <source>
        <dbReference type="ARBA" id="ARBA00022723"/>
    </source>
</evidence>
<evidence type="ECO:0000256" key="5">
    <source>
        <dbReference type="ARBA" id="ARBA00022705"/>
    </source>
</evidence>
<evidence type="ECO:0000256" key="2">
    <source>
        <dbReference type="ARBA" id="ARBA00022562"/>
    </source>
</evidence>
<dbReference type="Pfam" id="PF02407">
    <property type="entry name" value="Viral_Rep"/>
    <property type="match status" value="1"/>
</dbReference>
<dbReference type="GO" id="GO:0042025">
    <property type="term" value="C:host cell nucleus"/>
    <property type="evidence" value="ECO:0007669"/>
    <property type="project" value="UniProtKB-SubCell"/>
</dbReference>
<accession>A0A8A4XB98</accession>
<comment type="subcellular location">
    <subcellularLocation>
        <location evidence="1">Host nucleus</location>
    </subcellularLocation>
</comment>
<keyword evidence="9" id="KW-0255">Endonuclease</keyword>